<keyword evidence="16" id="KW-1185">Reference proteome</keyword>
<evidence type="ECO:0000256" key="5">
    <source>
        <dbReference type="ARBA" id="ARBA00022679"/>
    </source>
</evidence>
<dbReference type="InterPro" id="IPR000961">
    <property type="entry name" value="AGC-kinase_C"/>
</dbReference>
<dbReference type="PROSITE" id="PS00108">
    <property type="entry name" value="PROTEIN_KINASE_ST"/>
    <property type="match status" value="1"/>
</dbReference>
<dbReference type="AlphaFoldDB" id="A0A8S1MNW3"/>
<evidence type="ECO:0000256" key="1">
    <source>
        <dbReference type="ARBA" id="ARBA00009903"/>
    </source>
</evidence>
<evidence type="ECO:0000256" key="9">
    <source>
        <dbReference type="ARBA" id="ARBA00047899"/>
    </source>
</evidence>
<comment type="caution">
    <text evidence="15">The sequence shown here is derived from an EMBL/GenBank/DDBJ whole genome shotgun (WGS) entry which is preliminary data.</text>
</comment>
<evidence type="ECO:0000256" key="6">
    <source>
        <dbReference type="ARBA" id="ARBA00022741"/>
    </source>
</evidence>
<comment type="similarity">
    <text evidence="1">Belongs to the protein kinase superfamily. AGC Ser/Thr protein kinase family.</text>
</comment>
<keyword evidence="5" id="KW-0808">Transferase</keyword>
<dbReference type="InterPro" id="IPR008271">
    <property type="entry name" value="Ser/Thr_kinase_AS"/>
</dbReference>
<name>A0A8S1MNW3_9CILI</name>
<protein>
    <recommendedName>
        <fullName evidence="2">non-specific serine/threonine protein kinase</fullName>
        <ecNumber evidence="2">2.7.11.1</ecNumber>
    </recommendedName>
</protein>
<keyword evidence="8 11" id="KW-0067">ATP-binding</keyword>
<evidence type="ECO:0000256" key="12">
    <source>
        <dbReference type="RuleBase" id="RU000304"/>
    </source>
</evidence>
<dbReference type="Pfam" id="PF00433">
    <property type="entry name" value="Pkinase_C"/>
    <property type="match status" value="1"/>
</dbReference>
<evidence type="ECO:0000256" key="8">
    <source>
        <dbReference type="ARBA" id="ARBA00022840"/>
    </source>
</evidence>
<evidence type="ECO:0000256" key="2">
    <source>
        <dbReference type="ARBA" id="ARBA00012513"/>
    </source>
</evidence>
<dbReference type="GO" id="GO:0004674">
    <property type="term" value="F:protein serine/threonine kinase activity"/>
    <property type="evidence" value="ECO:0007669"/>
    <property type="project" value="UniProtKB-KW"/>
</dbReference>
<dbReference type="PROSITE" id="PS00107">
    <property type="entry name" value="PROTEIN_KINASE_ATP"/>
    <property type="match status" value="1"/>
</dbReference>
<evidence type="ECO:0000256" key="10">
    <source>
        <dbReference type="ARBA" id="ARBA00048679"/>
    </source>
</evidence>
<evidence type="ECO:0000259" key="13">
    <source>
        <dbReference type="PROSITE" id="PS50011"/>
    </source>
</evidence>
<dbReference type="InterPro" id="IPR045270">
    <property type="entry name" value="STKc_AGC"/>
</dbReference>
<dbReference type="Pfam" id="PF00069">
    <property type="entry name" value="Pkinase"/>
    <property type="match status" value="1"/>
</dbReference>
<dbReference type="GO" id="GO:0005524">
    <property type="term" value="F:ATP binding"/>
    <property type="evidence" value="ECO:0007669"/>
    <property type="project" value="UniProtKB-UniRule"/>
</dbReference>
<dbReference type="FunFam" id="3.30.200.20:FF:000524">
    <property type="entry name" value="Non-specific serine/threonine protein kinase"/>
    <property type="match status" value="1"/>
</dbReference>
<feature type="binding site" evidence="11">
    <location>
        <position position="62"/>
    </location>
    <ligand>
        <name>ATP</name>
        <dbReference type="ChEBI" id="CHEBI:30616"/>
    </ligand>
</feature>
<dbReference type="Proteomes" id="UP000692954">
    <property type="component" value="Unassembled WGS sequence"/>
</dbReference>
<keyword evidence="3 12" id="KW-0723">Serine/threonine-protein kinase</keyword>
<evidence type="ECO:0000259" key="14">
    <source>
        <dbReference type="PROSITE" id="PS51285"/>
    </source>
</evidence>
<dbReference type="EMBL" id="CAJJDN010000038">
    <property type="protein sequence ID" value="CAD8078873.1"/>
    <property type="molecule type" value="Genomic_DNA"/>
</dbReference>
<organism evidence="15 16">
    <name type="scientific">Paramecium sonneborni</name>
    <dbReference type="NCBI Taxonomy" id="65129"/>
    <lineage>
        <taxon>Eukaryota</taxon>
        <taxon>Sar</taxon>
        <taxon>Alveolata</taxon>
        <taxon>Ciliophora</taxon>
        <taxon>Intramacronucleata</taxon>
        <taxon>Oligohymenophorea</taxon>
        <taxon>Peniculida</taxon>
        <taxon>Parameciidae</taxon>
        <taxon>Paramecium</taxon>
    </lineage>
</organism>
<feature type="domain" description="AGC-kinase C-terminal" evidence="14">
    <location>
        <begin position="289"/>
        <end position="352"/>
    </location>
</feature>
<keyword evidence="4" id="KW-0597">Phosphoprotein</keyword>
<dbReference type="SMART" id="SM00133">
    <property type="entry name" value="S_TK_X"/>
    <property type="match status" value="1"/>
</dbReference>
<accession>A0A8S1MNW3</accession>
<dbReference type="PROSITE" id="PS50011">
    <property type="entry name" value="PROTEIN_KINASE_DOM"/>
    <property type="match status" value="1"/>
</dbReference>
<evidence type="ECO:0000313" key="16">
    <source>
        <dbReference type="Proteomes" id="UP000692954"/>
    </source>
</evidence>
<keyword evidence="7" id="KW-0418">Kinase</keyword>
<dbReference type="InterPro" id="IPR017441">
    <property type="entry name" value="Protein_kinase_ATP_BS"/>
</dbReference>
<evidence type="ECO:0000256" key="7">
    <source>
        <dbReference type="ARBA" id="ARBA00022777"/>
    </source>
</evidence>
<gene>
    <name evidence="15" type="ORF">PSON_ATCC_30995.1.T0380168</name>
</gene>
<feature type="domain" description="Protein kinase" evidence="13">
    <location>
        <begin position="33"/>
        <end position="288"/>
    </location>
</feature>
<dbReference type="SMART" id="SM00220">
    <property type="entry name" value="S_TKc"/>
    <property type="match status" value="1"/>
</dbReference>
<dbReference type="InterPro" id="IPR017892">
    <property type="entry name" value="Pkinase_C"/>
</dbReference>
<keyword evidence="6 11" id="KW-0547">Nucleotide-binding</keyword>
<proteinExistence type="inferred from homology"/>
<dbReference type="EC" id="2.7.11.1" evidence="2"/>
<dbReference type="InterPro" id="IPR000719">
    <property type="entry name" value="Prot_kinase_dom"/>
</dbReference>
<dbReference type="PANTHER" id="PTHR24351">
    <property type="entry name" value="RIBOSOMAL PROTEIN S6 KINASE"/>
    <property type="match status" value="1"/>
</dbReference>
<dbReference type="PROSITE" id="PS51285">
    <property type="entry name" value="AGC_KINASE_CTER"/>
    <property type="match status" value="1"/>
</dbReference>
<evidence type="ECO:0000313" key="15">
    <source>
        <dbReference type="EMBL" id="CAD8078873.1"/>
    </source>
</evidence>
<evidence type="ECO:0000256" key="3">
    <source>
        <dbReference type="ARBA" id="ARBA00022527"/>
    </source>
</evidence>
<sequence length="352" mass="41412">MKKKRIFQFQFVCLKILIKMQQEQLSHLSIQDFQLIKVIGKGSYAKVLLVRKNDSGKLYAIKALKKKYIQQKRQEEHIMVERNVLVSANHPFIIKLAYSFQNERKLYFVLEYCPGGELFNLLQKKKKLTEDQCRFYVCQMILAIEYLHENNIIYRDLKPENVILDADGYIRITDFGLSKKNVKQDKDAYSVCGTPEYLAPEILMKQGHGKPVDWWTLGCIIFEMITGMPPYYSNQRSDLFEQIKLQFPKYPQNLNPILRNLLEGLFLKQPEKRLGYNGAFEIKSHPWFERVNWDYILQKKVEAPFKPKLTNEEDTSNFDSEFTECTIASFETASSEGRIYYDFSYGGSMIKE</sequence>
<comment type="catalytic activity">
    <reaction evidence="9">
        <text>L-threonyl-[protein] + ATP = O-phospho-L-threonyl-[protein] + ADP + H(+)</text>
        <dbReference type="Rhea" id="RHEA:46608"/>
        <dbReference type="Rhea" id="RHEA-COMP:11060"/>
        <dbReference type="Rhea" id="RHEA-COMP:11605"/>
        <dbReference type="ChEBI" id="CHEBI:15378"/>
        <dbReference type="ChEBI" id="CHEBI:30013"/>
        <dbReference type="ChEBI" id="CHEBI:30616"/>
        <dbReference type="ChEBI" id="CHEBI:61977"/>
        <dbReference type="ChEBI" id="CHEBI:456216"/>
        <dbReference type="EC" id="2.7.11.1"/>
    </reaction>
</comment>
<dbReference type="FunFam" id="1.10.510.10:FF:000008">
    <property type="entry name" value="Non-specific serine/threonine protein kinase"/>
    <property type="match status" value="1"/>
</dbReference>
<comment type="catalytic activity">
    <reaction evidence="10">
        <text>L-seryl-[protein] + ATP = O-phospho-L-seryl-[protein] + ADP + H(+)</text>
        <dbReference type="Rhea" id="RHEA:17989"/>
        <dbReference type="Rhea" id="RHEA-COMP:9863"/>
        <dbReference type="Rhea" id="RHEA-COMP:11604"/>
        <dbReference type="ChEBI" id="CHEBI:15378"/>
        <dbReference type="ChEBI" id="CHEBI:29999"/>
        <dbReference type="ChEBI" id="CHEBI:30616"/>
        <dbReference type="ChEBI" id="CHEBI:83421"/>
        <dbReference type="ChEBI" id="CHEBI:456216"/>
        <dbReference type="EC" id="2.7.11.1"/>
    </reaction>
</comment>
<evidence type="ECO:0000256" key="4">
    <source>
        <dbReference type="ARBA" id="ARBA00022553"/>
    </source>
</evidence>
<dbReference type="CDD" id="cd05123">
    <property type="entry name" value="STKc_AGC"/>
    <property type="match status" value="1"/>
</dbReference>
<dbReference type="OrthoDB" id="63267at2759"/>
<evidence type="ECO:0000256" key="11">
    <source>
        <dbReference type="PROSITE-ProRule" id="PRU10141"/>
    </source>
</evidence>
<reference evidence="15" key="1">
    <citation type="submission" date="2021-01" db="EMBL/GenBank/DDBJ databases">
        <authorList>
            <consortium name="Genoscope - CEA"/>
            <person name="William W."/>
        </authorList>
    </citation>
    <scope>NUCLEOTIDE SEQUENCE</scope>
</reference>